<evidence type="ECO:0000256" key="1">
    <source>
        <dbReference type="SAM" id="Phobius"/>
    </source>
</evidence>
<feature type="transmembrane region" description="Helical" evidence="1">
    <location>
        <begin position="246"/>
        <end position="263"/>
    </location>
</feature>
<feature type="transmembrane region" description="Helical" evidence="1">
    <location>
        <begin position="196"/>
        <end position="216"/>
    </location>
</feature>
<feature type="transmembrane region" description="Helical" evidence="1">
    <location>
        <begin position="320"/>
        <end position="338"/>
    </location>
</feature>
<feature type="transmembrane region" description="Helical" evidence="1">
    <location>
        <begin position="345"/>
        <end position="367"/>
    </location>
</feature>
<dbReference type="PANTHER" id="PTHR31610">
    <property type="entry name" value="SLR0360 PROTEIN"/>
    <property type="match status" value="1"/>
</dbReference>
<organism evidence="2 3">
    <name type="scientific">Candidatus Allofournierella pullicola</name>
    <dbReference type="NCBI Taxonomy" id="2838596"/>
    <lineage>
        <taxon>Bacteria</taxon>
        <taxon>Bacillati</taxon>
        <taxon>Bacillota</taxon>
        <taxon>Clostridia</taxon>
        <taxon>Eubacteriales</taxon>
        <taxon>Oscillospiraceae</taxon>
        <taxon>Allofournierella</taxon>
    </lineage>
</organism>
<keyword evidence="1" id="KW-0472">Membrane</keyword>
<name>A0A9D1V2C6_9FIRM</name>
<protein>
    <recommendedName>
        <fullName evidence="4">AGZA family xanthine/uracil permease-like MFS transporter</fullName>
    </recommendedName>
</protein>
<feature type="transmembrane region" description="Helical" evidence="1">
    <location>
        <begin position="82"/>
        <end position="101"/>
    </location>
</feature>
<accession>A0A9D1V2C6</accession>
<dbReference type="EMBL" id="DXFW01000004">
    <property type="protein sequence ID" value="HIX04850.1"/>
    <property type="molecule type" value="Genomic_DNA"/>
</dbReference>
<feature type="transmembrane region" description="Helical" evidence="1">
    <location>
        <begin position="20"/>
        <end position="38"/>
    </location>
</feature>
<feature type="transmembrane region" description="Helical" evidence="1">
    <location>
        <begin position="113"/>
        <end position="135"/>
    </location>
</feature>
<proteinExistence type="predicted"/>
<feature type="transmembrane region" description="Helical" evidence="1">
    <location>
        <begin position="50"/>
        <end position="70"/>
    </location>
</feature>
<reference evidence="2" key="1">
    <citation type="journal article" date="2021" name="PeerJ">
        <title>Extensive microbial diversity within the chicken gut microbiome revealed by metagenomics and culture.</title>
        <authorList>
            <person name="Gilroy R."/>
            <person name="Ravi A."/>
            <person name="Getino M."/>
            <person name="Pursley I."/>
            <person name="Horton D.L."/>
            <person name="Alikhan N.F."/>
            <person name="Baker D."/>
            <person name="Gharbi K."/>
            <person name="Hall N."/>
            <person name="Watson M."/>
            <person name="Adriaenssens E.M."/>
            <person name="Foster-Nyarko E."/>
            <person name="Jarju S."/>
            <person name="Secka A."/>
            <person name="Antonio M."/>
            <person name="Oren A."/>
            <person name="Chaudhuri R.R."/>
            <person name="La Ragione R."/>
            <person name="Hildebrand F."/>
            <person name="Pallen M.J."/>
        </authorList>
    </citation>
    <scope>NUCLEOTIDE SEQUENCE</scope>
    <source>
        <strain evidence="2">2239</strain>
    </source>
</reference>
<keyword evidence="1" id="KW-0812">Transmembrane</keyword>
<keyword evidence="1" id="KW-1133">Transmembrane helix</keyword>
<feature type="transmembrane region" description="Helical" evidence="1">
    <location>
        <begin position="284"/>
        <end position="308"/>
    </location>
</feature>
<dbReference type="PANTHER" id="PTHR31610:SF0">
    <property type="entry name" value="SLC26A_SULP TRANSPORTER DOMAIN-CONTAINING PROTEIN"/>
    <property type="match status" value="1"/>
</dbReference>
<comment type="caution">
    <text evidence="2">The sequence shown here is derived from an EMBL/GenBank/DDBJ whole genome shotgun (WGS) entry which is preliminary data.</text>
</comment>
<reference evidence="2" key="2">
    <citation type="submission" date="2021-04" db="EMBL/GenBank/DDBJ databases">
        <authorList>
            <person name="Gilroy R."/>
        </authorList>
    </citation>
    <scope>NUCLEOTIDE SEQUENCE</scope>
    <source>
        <strain evidence="2">2239</strain>
    </source>
</reference>
<feature type="transmembrane region" description="Helical" evidence="1">
    <location>
        <begin position="425"/>
        <end position="445"/>
    </location>
</feature>
<evidence type="ECO:0000313" key="2">
    <source>
        <dbReference type="EMBL" id="HIX04850.1"/>
    </source>
</evidence>
<feature type="transmembrane region" description="Helical" evidence="1">
    <location>
        <begin position="171"/>
        <end position="189"/>
    </location>
</feature>
<gene>
    <name evidence="2" type="ORF">H9865_01880</name>
</gene>
<evidence type="ECO:0008006" key="4">
    <source>
        <dbReference type="Google" id="ProtNLM"/>
    </source>
</evidence>
<evidence type="ECO:0000313" key="3">
    <source>
        <dbReference type="Proteomes" id="UP000824193"/>
    </source>
</evidence>
<feature type="transmembrane region" description="Helical" evidence="1">
    <location>
        <begin position="147"/>
        <end position="165"/>
    </location>
</feature>
<sequence length="512" mass="54042">MRGTTIPLFQKSDVDGFFGLFTNNLTNVLVLTGLLLYTVQMPGELVFGRVLPAVGLSIFVAGLLYAFMGWRLAKKEGRTDVTAMPTGISVPHMFLIVYMIMLPVKLQTGDPYLAWYAGVAWCFVEGVVETVGVLLGPAIRKMVPRAALLGSLAGASITCIMTNGALQSFEVTYIALASFAVILLGFVAKMQMPFKLPAGLVAIVLGTLLGWLSGYMDPAALSDSLANVGVYAPNLSLEALMGGFKAASPYLVTAIPLGMYNFMETLDNLESAAVAGDSYDTRQVMLADGFTSILGALFGSVVPTAVYIGHPGWKSVGARLGYSWMNGLAVLLISVFGMTSVMINIVPMAALQPILIYIGILIGSQAFEHVPKAHFPAVILALLPWLADWGITQIDNALAAAGTSAAAVGLEALSGAGIYYRGFEIIGNGNILVSMLWASLLVFMLERRLWAVVGACAVGAVFTFFGVIHAAGVGVAQELPAVAGYLLMALVSVLIFRFSARAKQTDDAAPAA</sequence>
<dbReference type="Proteomes" id="UP000824193">
    <property type="component" value="Unassembled WGS sequence"/>
</dbReference>
<feature type="transmembrane region" description="Helical" evidence="1">
    <location>
        <begin position="452"/>
        <end position="476"/>
    </location>
</feature>
<dbReference type="AlphaFoldDB" id="A0A9D1V2C6"/>
<feature type="transmembrane region" description="Helical" evidence="1">
    <location>
        <begin position="482"/>
        <end position="500"/>
    </location>
</feature>